<proteinExistence type="predicted"/>
<feature type="domain" description="GGDEF" evidence="1">
    <location>
        <begin position="43"/>
        <end position="175"/>
    </location>
</feature>
<dbReference type="PROSITE" id="PS50887">
    <property type="entry name" value="GGDEF"/>
    <property type="match status" value="1"/>
</dbReference>
<dbReference type="Proteomes" id="UP000198925">
    <property type="component" value="Unassembled WGS sequence"/>
</dbReference>
<dbReference type="SUPFAM" id="SSF55073">
    <property type="entry name" value="Nucleotide cyclase"/>
    <property type="match status" value="1"/>
</dbReference>
<dbReference type="PANTHER" id="PTHR33121">
    <property type="entry name" value="CYCLIC DI-GMP PHOSPHODIESTERASE PDEF"/>
    <property type="match status" value="1"/>
</dbReference>
<dbReference type="InterPro" id="IPR000160">
    <property type="entry name" value="GGDEF_dom"/>
</dbReference>
<keyword evidence="3" id="KW-1185">Reference proteome</keyword>
<gene>
    <name evidence="2" type="ORF">SAMN04487779_1001878</name>
</gene>
<evidence type="ECO:0000259" key="1">
    <source>
        <dbReference type="PROSITE" id="PS50887"/>
    </source>
</evidence>
<dbReference type="EMBL" id="FMZX01000001">
    <property type="protein sequence ID" value="SDC42040.1"/>
    <property type="molecule type" value="Genomic_DNA"/>
</dbReference>
<dbReference type="InterPro" id="IPR043128">
    <property type="entry name" value="Rev_trsase/Diguanyl_cyclase"/>
</dbReference>
<protein>
    <submittedName>
        <fullName evidence="2">Diguanylate cyclase (GGDEF) domain-containing protein</fullName>
    </submittedName>
</protein>
<dbReference type="AlphaFoldDB" id="A0A1G6LFL7"/>
<dbReference type="CDD" id="cd01949">
    <property type="entry name" value="GGDEF"/>
    <property type="match status" value="1"/>
</dbReference>
<dbReference type="NCBIfam" id="TIGR00254">
    <property type="entry name" value="GGDEF"/>
    <property type="match status" value="1"/>
</dbReference>
<name>A0A1G6LFL7_9PROT</name>
<reference evidence="2 3" key="1">
    <citation type="submission" date="2016-10" db="EMBL/GenBank/DDBJ databases">
        <authorList>
            <person name="de Groot N.N."/>
        </authorList>
    </citation>
    <scope>NUCLEOTIDE SEQUENCE [LARGE SCALE GENOMIC DNA]</scope>
    <source>
        <strain evidence="2 3">CPCC 100156</strain>
    </source>
</reference>
<dbReference type="GO" id="GO:0071111">
    <property type="term" value="F:cyclic-guanylate-specific phosphodiesterase activity"/>
    <property type="evidence" value="ECO:0007669"/>
    <property type="project" value="InterPro"/>
</dbReference>
<evidence type="ECO:0000313" key="3">
    <source>
        <dbReference type="Proteomes" id="UP000198925"/>
    </source>
</evidence>
<dbReference type="SMART" id="SM00267">
    <property type="entry name" value="GGDEF"/>
    <property type="match status" value="1"/>
</dbReference>
<sequence>MTPAPLSDDPNGRHRDPVTGAVTEEALLHFLDAVLGMAEPVGPQVGMLCLGIDDLDQITARHGTAVRDATLLGIADRMHERIRVQDLVGRVDGGFGICLADIFPAQAVSAAERLLRAIRGHPVPTPIGALRLTCSIGLVLSRGGAEGAPALLDRARALRNAAQRAGGDGLVTSLQAGRP</sequence>
<dbReference type="InterPro" id="IPR029787">
    <property type="entry name" value="Nucleotide_cyclase"/>
</dbReference>
<evidence type="ECO:0000313" key="2">
    <source>
        <dbReference type="EMBL" id="SDC42040.1"/>
    </source>
</evidence>
<dbReference type="PANTHER" id="PTHR33121:SF79">
    <property type="entry name" value="CYCLIC DI-GMP PHOSPHODIESTERASE PDED-RELATED"/>
    <property type="match status" value="1"/>
</dbReference>
<dbReference type="RefSeq" id="WP_176849367.1">
    <property type="nucleotide sequence ID" value="NZ_FMXZ01000003.1"/>
</dbReference>
<organism evidence="2 3">
    <name type="scientific">Belnapia rosea</name>
    <dbReference type="NCBI Taxonomy" id="938405"/>
    <lineage>
        <taxon>Bacteria</taxon>
        <taxon>Pseudomonadati</taxon>
        <taxon>Pseudomonadota</taxon>
        <taxon>Alphaproteobacteria</taxon>
        <taxon>Acetobacterales</taxon>
        <taxon>Roseomonadaceae</taxon>
        <taxon>Belnapia</taxon>
    </lineage>
</organism>
<dbReference type="InterPro" id="IPR050706">
    <property type="entry name" value="Cyclic-di-GMP_PDE-like"/>
</dbReference>
<dbReference type="Pfam" id="PF00990">
    <property type="entry name" value="GGDEF"/>
    <property type="match status" value="1"/>
</dbReference>
<dbReference type="Gene3D" id="3.30.70.270">
    <property type="match status" value="1"/>
</dbReference>
<accession>A0A1G6LFL7</accession>
<dbReference type="STRING" id="938405.SAMN02927895_01822"/>